<evidence type="ECO:0000313" key="3">
    <source>
        <dbReference type="RefSeq" id="XP_028036628.1"/>
    </source>
</evidence>
<dbReference type="RefSeq" id="XP_028036628.1">
    <property type="nucleotide sequence ID" value="XM_028180827.1"/>
</dbReference>
<organism evidence="2 3">
    <name type="scientific">Bombyx mandarina</name>
    <name type="common">Wild silk moth</name>
    <name type="synonym">Wild silkworm</name>
    <dbReference type="NCBI Taxonomy" id="7092"/>
    <lineage>
        <taxon>Eukaryota</taxon>
        <taxon>Metazoa</taxon>
        <taxon>Ecdysozoa</taxon>
        <taxon>Arthropoda</taxon>
        <taxon>Hexapoda</taxon>
        <taxon>Insecta</taxon>
        <taxon>Pterygota</taxon>
        <taxon>Neoptera</taxon>
        <taxon>Endopterygota</taxon>
        <taxon>Lepidoptera</taxon>
        <taxon>Glossata</taxon>
        <taxon>Ditrysia</taxon>
        <taxon>Bombycoidea</taxon>
        <taxon>Bombycidae</taxon>
        <taxon>Bombycinae</taxon>
        <taxon>Bombyx</taxon>
    </lineage>
</organism>
<dbReference type="Proteomes" id="UP000504629">
    <property type="component" value="Unplaced"/>
</dbReference>
<sequence>MELKYYYILTVVSLVSGTPHGYGTKGGASAKAESGAVAGAIGGITGLPLSVPPGGGFSGSFSKSSSSSFSSSSASSSSSSSSFSFSGTGQANGCGSGSCKQNGINTDLGNHGPGIVGTGHTYNSAANSAGLSHTDALSASVSHSGPENKLPCHGNGCGSIGTGQSYSGNNVPGSSYDGFVSGPQTFTNVENKIPCSGNGCGTTGAGSSYGSATASGSSHSDNLSGTHSLSDSGNNTPCSGSNCKVNGIESSYDDNNAAVSSHPSIPSGSHTHHNGGNKLPCSGKDCFSVNTPCEGLSCSGSTVDTKCQFGKCSQSTSDNLNIEKHCGSGQCNSTPEKVLTNVENCKSGQCATNYEQTKAPNSYDIPVKSKPNQSLSNSNFDKTSSPSLYHHGSTETGSGINCDYGSCKHSHIDHNSKPLETTGTLNLNQGFHDTKCDTPNCQTYNYDSSASPGDSFAPGVHKPGIYLTTPNIGSACSTPNCNPAQNTVTASKPSSYNVPIQSVFNKPTNDKSPFDNSNLSLDGISSSCASGKCTGHNKPTNVDVTLIKYPTAIQDSPTHYPTGTVACNTPNCAKEAEATQIDNKPVFEHGVSITPCKTANCGSSTSGPNYASHIGAALSPPNYANLPPTLPPYQSNGATFATVPKHPGTPQYFLSHETPPSTVLLTPTCTTRDCAGNAVLKPGFAPPIQPTIPYQQTNIVPSTPFYNTHTDNLSNCNTPNCASSSANHAKLPNYSGGFGSTTTSFLKPNDYSLSHSNVGASSNAGVSTGINTKPNAVQKPNADSSTDQNQPTYSGGFGGPSGLLTPNAVGTQQVVHNQVKPTHSGNPSLPSYSGSFGISTGAVKPHDSHPVNFGTLSDSNRLPTNNVLGTNIQVGAGTTSHIDHKPASTDKELPQYNGGFGGPSGLLKPNEFKVPIKNIIVSKPVTSQQTPSSCSSGNCDNHATAAASGATAQAEAVAYAGGFGGPPGVLQPHDHGKLEHSGLGTNHALGSQFATSQGSDKALGSGTTSGVGSSTDFQAGFGKSNGEIGNPKAGIISTATAHAAAVASATASAGFDGNYNGKTGIHGHEDKPSGGCGGGCDSNGGSHDSSSNLGHAGGLAYSKSGHLNGWNGGQNVAAGASAKSVAGAISDARAFGYGGSAHATASAHASAGFPTKGGYGG</sequence>
<feature type="compositionally biased region" description="Polar residues" evidence="1">
    <location>
        <begin position="760"/>
        <end position="775"/>
    </location>
</feature>
<dbReference type="AlphaFoldDB" id="A0A6J2K4V3"/>
<reference evidence="3 4" key="1">
    <citation type="submission" date="2025-04" db="UniProtKB">
        <authorList>
            <consortium name="RefSeq"/>
        </authorList>
    </citation>
    <scope>IDENTIFICATION</scope>
    <source>
        <tissue evidence="3 4">Silk gland</tissue>
    </source>
</reference>
<proteinExistence type="predicted"/>
<feature type="region of interest" description="Disordered" evidence="1">
    <location>
        <begin position="211"/>
        <end position="237"/>
    </location>
</feature>
<protein>
    <submittedName>
        <fullName evidence="3">Hornerin-like isoform X1</fullName>
    </submittedName>
    <submittedName>
        <fullName evidence="4">Hornerin-like isoform X2</fullName>
    </submittedName>
    <submittedName>
        <fullName evidence="5">Hornerin-like isoform X3</fullName>
    </submittedName>
</protein>
<name>A0A6J2K4V3_BOMMA</name>
<dbReference type="RefSeq" id="XP_028036646.1">
    <property type="nucleotide sequence ID" value="XM_028180845.1"/>
</dbReference>
<gene>
    <name evidence="3 4 5" type="primary">LOC114247789</name>
</gene>
<evidence type="ECO:0000313" key="4">
    <source>
        <dbReference type="RefSeq" id="XP_028036636.1"/>
    </source>
</evidence>
<evidence type="ECO:0000313" key="5">
    <source>
        <dbReference type="RefSeq" id="XP_028036646.1"/>
    </source>
</evidence>
<accession>A0A6J2K4V3</accession>
<keyword evidence="2" id="KW-1185">Reference proteome</keyword>
<dbReference type="OrthoDB" id="8037009at2759"/>
<feature type="region of interest" description="Disordered" evidence="1">
    <location>
        <begin position="361"/>
        <end position="390"/>
    </location>
</feature>
<feature type="region of interest" description="Disordered" evidence="1">
    <location>
        <begin position="973"/>
        <end position="1011"/>
    </location>
</feature>
<evidence type="ECO:0000313" key="2">
    <source>
        <dbReference type="Proteomes" id="UP000504629"/>
    </source>
</evidence>
<feature type="compositionally biased region" description="Polar residues" evidence="1">
    <location>
        <begin position="370"/>
        <end position="387"/>
    </location>
</feature>
<dbReference type="RefSeq" id="XP_028036636.1">
    <property type="nucleotide sequence ID" value="XM_028180835.1"/>
</dbReference>
<dbReference type="KEGG" id="bman:114247789"/>
<feature type="region of interest" description="Disordered" evidence="1">
    <location>
        <begin position="254"/>
        <end position="274"/>
    </location>
</feature>
<dbReference type="GeneID" id="114247789"/>
<feature type="compositionally biased region" description="Polar residues" evidence="1">
    <location>
        <begin position="254"/>
        <end position="269"/>
    </location>
</feature>
<feature type="compositionally biased region" description="Polar residues" evidence="1">
    <location>
        <begin position="219"/>
        <end position="237"/>
    </location>
</feature>
<feature type="compositionally biased region" description="Polar residues" evidence="1">
    <location>
        <begin position="781"/>
        <end position="793"/>
    </location>
</feature>
<feature type="region of interest" description="Disordered" evidence="1">
    <location>
        <begin position="760"/>
        <end position="807"/>
    </location>
</feature>
<feature type="compositionally biased region" description="Polar residues" evidence="1">
    <location>
        <begin position="988"/>
        <end position="999"/>
    </location>
</feature>
<evidence type="ECO:0000256" key="1">
    <source>
        <dbReference type="SAM" id="MobiDB-lite"/>
    </source>
</evidence>